<protein>
    <recommendedName>
        <fullName evidence="11">Polymorphic outer membrane protein</fullName>
    </recommendedName>
</protein>
<proteinExistence type="predicted"/>
<dbReference type="RefSeq" id="XP_020435811.1">
    <property type="nucleotide sequence ID" value="XM_020573739.1"/>
</dbReference>
<gene>
    <name evidence="9" type="ORF">PPL_02761</name>
</gene>
<dbReference type="SUPFAM" id="SSF51126">
    <property type="entry name" value="Pectin lyase-like"/>
    <property type="match status" value="1"/>
</dbReference>
<organism evidence="9 10">
    <name type="scientific">Heterostelium pallidum (strain ATCC 26659 / Pp 5 / PN500)</name>
    <name type="common">Cellular slime mold</name>
    <name type="synonym">Polysphondylium pallidum</name>
    <dbReference type="NCBI Taxonomy" id="670386"/>
    <lineage>
        <taxon>Eukaryota</taxon>
        <taxon>Amoebozoa</taxon>
        <taxon>Evosea</taxon>
        <taxon>Eumycetozoa</taxon>
        <taxon>Dictyostelia</taxon>
        <taxon>Acytosteliales</taxon>
        <taxon>Acytosteliaceae</taxon>
        <taxon>Heterostelium</taxon>
    </lineage>
</organism>
<keyword evidence="4" id="KW-0964">Secreted</keyword>
<evidence type="ECO:0000256" key="1">
    <source>
        <dbReference type="ARBA" id="ARBA00004196"/>
    </source>
</evidence>
<dbReference type="InParanoid" id="D3B2Z6"/>
<dbReference type="AlphaFoldDB" id="D3B2Z6"/>
<name>D3B2Z6_HETP5</name>
<comment type="subcellular location">
    <subcellularLocation>
        <location evidence="1">Cell envelope</location>
    </subcellularLocation>
    <subcellularLocation>
        <location evidence="2">Cell outer membrane</location>
    </subcellularLocation>
    <subcellularLocation>
        <location evidence="3">Secreted</location>
    </subcellularLocation>
</comment>
<keyword evidence="10" id="KW-1185">Reference proteome</keyword>
<evidence type="ECO:0000313" key="9">
    <source>
        <dbReference type="EMBL" id="EFA83694.1"/>
    </source>
</evidence>
<dbReference type="InterPro" id="IPR006626">
    <property type="entry name" value="PbH1"/>
</dbReference>
<dbReference type="PANTHER" id="PTHR11319">
    <property type="entry name" value="G PROTEIN-COUPLED RECEPTOR-RELATED"/>
    <property type="match status" value="1"/>
</dbReference>
<sequence length="574" mass="61988">MKYSIISFAVIILFYLFCSDVTTNSVNATEIDVDYLSLEEIPLKYDRQVNSVFTCIVSPQNQPFTCANVTDNTGYCPTISQCLAFEAEIVKQNPNIVTTYVALPARKYTECLGIVKDFPQSNLHVFYSYLGVAEFTCNKQFLIIELTKQNTTIIFDNLVFNQVGKPNTQYGGILSILAPVEINALVKLENVHANGIRSLGAGGFIFLTYIDLHVTDCSFTGLEAQQGGVIRSFGDSNAVFISNSVFTNNKATQNAGVISAQNVVMSNCTFTGNSAQGLGGVLYTTLDINNIFIDSSTFTNNTNSGFGGGALYLMGPASISNSMFTGQRSTGYGGAVYSTASLEISSSQFTDNSGTFGGAIFSKQSLVIENSIITDNNGTSSGGAIASQGDLEILNSTINNNWAAQEGGAIYFYYQGDKSNSSCIVYNSYVHNNYAGTYGGAFYVYENMPIFLLNTTVFNNYAGIEAGGLYFSSQYPLKFVGGTFMNNSAGQIYTSQTFNVENIGRAINIVNVSIDIFTDGIEYHVPLVSDTVEHASAYDVSGVCDNGIATINSDGKVTECTSTKRHKQVITLNY</sequence>
<keyword evidence="6" id="KW-0472">Membrane</keyword>
<dbReference type="NCBIfam" id="TIGR01376">
    <property type="entry name" value="POMP_repeat"/>
    <property type="match status" value="1"/>
</dbReference>
<dbReference type="SMART" id="SM00710">
    <property type="entry name" value="PbH1"/>
    <property type="match status" value="6"/>
</dbReference>
<dbReference type="GeneID" id="31358284"/>
<dbReference type="EMBL" id="ADBJ01000010">
    <property type="protein sequence ID" value="EFA83694.1"/>
    <property type="molecule type" value="Genomic_DNA"/>
</dbReference>
<comment type="caution">
    <text evidence="9">The sequence shown here is derived from an EMBL/GenBank/DDBJ whole genome shotgun (WGS) entry which is preliminary data.</text>
</comment>
<keyword evidence="5 8" id="KW-0732">Signal</keyword>
<evidence type="ECO:0000256" key="7">
    <source>
        <dbReference type="ARBA" id="ARBA00023237"/>
    </source>
</evidence>
<evidence type="ECO:0000256" key="4">
    <source>
        <dbReference type="ARBA" id="ARBA00022525"/>
    </source>
</evidence>
<dbReference type="Proteomes" id="UP000001396">
    <property type="component" value="Unassembled WGS sequence"/>
</dbReference>
<evidence type="ECO:0008006" key="11">
    <source>
        <dbReference type="Google" id="ProtNLM"/>
    </source>
</evidence>
<dbReference type="InterPro" id="IPR011050">
    <property type="entry name" value="Pectin_lyase_fold/virulence"/>
</dbReference>
<reference evidence="9 10" key="1">
    <citation type="journal article" date="2011" name="Genome Res.">
        <title>Phylogeny-wide analysis of social amoeba genomes highlights ancient origins for complex intercellular communication.</title>
        <authorList>
            <person name="Heidel A.J."/>
            <person name="Lawal H.M."/>
            <person name="Felder M."/>
            <person name="Schilde C."/>
            <person name="Helps N.R."/>
            <person name="Tunggal B."/>
            <person name="Rivero F."/>
            <person name="John U."/>
            <person name="Schleicher M."/>
            <person name="Eichinger L."/>
            <person name="Platzer M."/>
            <person name="Noegel A.A."/>
            <person name="Schaap P."/>
            <person name="Gloeckner G."/>
        </authorList>
    </citation>
    <scope>NUCLEOTIDE SEQUENCE [LARGE SCALE GENOMIC DNA]</scope>
    <source>
        <strain evidence="10">ATCC 26659 / Pp 5 / PN500</strain>
    </source>
</reference>
<dbReference type="InterPro" id="IPR012334">
    <property type="entry name" value="Pectin_lyas_fold"/>
</dbReference>
<feature type="chain" id="PRO_5003041297" description="Polymorphic outer membrane protein" evidence="8">
    <location>
        <begin position="29"/>
        <end position="574"/>
    </location>
</feature>
<dbReference type="Gene3D" id="2.160.20.10">
    <property type="entry name" value="Single-stranded right-handed beta-helix, Pectin lyase-like"/>
    <property type="match status" value="1"/>
</dbReference>
<evidence type="ECO:0000256" key="2">
    <source>
        <dbReference type="ARBA" id="ARBA00004442"/>
    </source>
</evidence>
<evidence type="ECO:0000256" key="5">
    <source>
        <dbReference type="ARBA" id="ARBA00022729"/>
    </source>
</evidence>
<evidence type="ECO:0000256" key="3">
    <source>
        <dbReference type="ARBA" id="ARBA00004613"/>
    </source>
</evidence>
<evidence type="ECO:0000313" key="10">
    <source>
        <dbReference type="Proteomes" id="UP000001396"/>
    </source>
</evidence>
<evidence type="ECO:0000256" key="6">
    <source>
        <dbReference type="ARBA" id="ARBA00023136"/>
    </source>
</evidence>
<dbReference type="PANTHER" id="PTHR11319:SF35">
    <property type="entry name" value="OUTER MEMBRANE PROTEIN PMPC-RELATED"/>
    <property type="match status" value="1"/>
</dbReference>
<dbReference type="InterPro" id="IPR003368">
    <property type="entry name" value="POMP_repeat"/>
</dbReference>
<feature type="signal peptide" evidence="8">
    <location>
        <begin position="1"/>
        <end position="28"/>
    </location>
</feature>
<accession>D3B2Z6</accession>
<evidence type="ECO:0000256" key="8">
    <source>
        <dbReference type="SAM" id="SignalP"/>
    </source>
</evidence>
<dbReference type="GO" id="GO:0005576">
    <property type="term" value="C:extracellular region"/>
    <property type="evidence" value="ECO:0007669"/>
    <property type="project" value="UniProtKB-SubCell"/>
</dbReference>
<keyword evidence="7" id="KW-0998">Cell outer membrane</keyword>
<dbReference type="Pfam" id="PF02415">
    <property type="entry name" value="Chlam_PMP"/>
    <property type="match status" value="2"/>
</dbReference>